<evidence type="ECO:0000256" key="4">
    <source>
        <dbReference type="ARBA" id="ARBA00022729"/>
    </source>
</evidence>
<dbReference type="InterPro" id="IPR057336">
    <property type="entry name" value="GerAC_N"/>
</dbReference>
<keyword evidence="4" id="KW-0732">Signal</keyword>
<protein>
    <submittedName>
        <fullName evidence="10">Ger(X)C family spore germination protein</fullName>
    </submittedName>
</protein>
<feature type="domain" description="Spore germination protein N-terminal" evidence="9">
    <location>
        <begin position="18"/>
        <end position="193"/>
    </location>
</feature>
<evidence type="ECO:0000256" key="1">
    <source>
        <dbReference type="ARBA" id="ARBA00004635"/>
    </source>
</evidence>
<evidence type="ECO:0000256" key="5">
    <source>
        <dbReference type="ARBA" id="ARBA00023136"/>
    </source>
</evidence>
<name>A0ABV5AJR0_9BACL</name>
<dbReference type="RefSeq" id="WP_275476990.1">
    <property type="nucleotide sequence ID" value="NZ_CP162940.1"/>
</dbReference>
<dbReference type="NCBIfam" id="TIGR02887">
    <property type="entry name" value="spore_ger_x_C"/>
    <property type="match status" value="1"/>
</dbReference>
<dbReference type="Pfam" id="PF05504">
    <property type="entry name" value="Spore_GerAC"/>
    <property type="match status" value="1"/>
</dbReference>
<dbReference type="Gene3D" id="3.30.300.210">
    <property type="entry name" value="Nutrient germinant receptor protein C, domain 3"/>
    <property type="match status" value="1"/>
</dbReference>
<dbReference type="PANTHER" id="PTHR35789">
    <property type="entry name" value="SPORE GERMINATION PROTEIN B3"/>
    <property type="match status" value="1"/>
</dbReference>
<comment type="caution">
    <text evidence="10">The sequence shown here is derived from an EMBL/GenBank/DDBJ whole genome shotgun (WGS) entry which is preliminary data.</text>
</comment>
<evidence type="ECO:0000313" key="11">
    <source>
        <dbReference type="Proteomes" id="UP001579974"/>
    </source>
</evidence>
<accession>A0ABV5AJR0</accession>
<dbReference type="Proteomes" id="UP001579974">
    <property type="component" value="Unassembled WGS sequence"/>
</dbReference>
<keyword evidence="11" id="KW-1185">Reference proteome</keyword>
<dbReference type="EMBL" id="JBDXSU010000022">
    <property type="protein sequence ID" value="MFB5192471.1"/>
    <property type="molecule type" value="Genomic_DNA"/>
</dbReference>
<dbReference type="InterPro" id="IPR046953">
    <property type="entry name" value="Spore_GerAC-like_C"/>
</dbReference>
<keyword evidence="3" id="KW-0309">Germination</keyword>
<keyword evidence="6" id="KW-0564">Palmitate</keyword>
<evidence type="ECO:0000256" key="3">
    <source>
        <dbReference type="ARBA" id="ARBA00022544"/>
    </source>
</evidence>
<dbReference type="InterPro" id="IPR008844">
    <property type="entry name" value="Spore_GerAC-like"/>
</dbReference>
<evidence type="ECO:0000313" key="10">
    <source>
        <dbReference type="EMBL" id="MFB5192471.1"/>
    </source>
</evidence>
<proteinExistence type="inferred from homology"/>
<keyword evidence="7" id="KW-0449">Lipoprotein</keyword>
<sequence>MLCLLIICCVFLTTGCWDQRVMQDTYYAVAIGADYRDNKYTAYLQFMDFSQVAKTEQGKASEKIPIWIATGTGPTMVDALRDILTISPQPYVLSHVSSVILTDRAIEHGLNGILDYLGRYPDFRTTASMFGTKDDLTAILSATPLFNLAPLTMIEHSPESIAKQHTYIPPLEVRDFNMQYRDTANTVILPCLSLTNDWMEGEKPHPQPYINGAFLFQHRQYRNWLSARDLSGYRWVTPNTKRSILLVRTNQRKPAMEVAVWYVKPTIEAHMQNGNPVFDVRVKGKATVVADQYSGNNVSELVDQEIREEIMSTFLRGVKEGADVLHLENALYRKHNQMWKETFQKNHLSSVDKGMLRDVKVDIKISHAGRLRIDS</sequence>
<dbReference type="Pfam" id="PF25198">
    <property type="entry name" value="Spore_GerAC_N"/>
    <property type="match status" value="1"/>
</dbReference>
<reference evidence="10 11" key="1">
    <citation type="journal article" date="2024" name="Int. J. Mol. Sci.">
        <title>Exploration of Alicyclobacillus spp. Genome in Search of Antibiotic Resistance.</title>
        <authorList>
            <person name="Bucka-Kolendo J."/>
            <person name="Kiousi D.E."/>
            <person name="Dekowska A."/>
            <person name="Mikolajczuk-Szczyrba A."/>
            <person name="Karadedos D.M."/>
            <person name="Michael P."/>
            <person name="Galanis A."/>
            <person name="Sokolowska B."/>
        </authorList>
    </citation>
    <scope>NUCLEOTIDE SEQUENCE [LARGE SCALE GENOMIC DNA]</scope>
    <source>
        <strain evidence="10 11">KKP 3000</strain>
    </source>
</reference>
<evidence type="ECO:0000259" key="9">
    <source>
        <dbReference type="Pfam" id="PF25198"/>
    </source>
</evidence>
<evidence type="ECO:0000259" key="8">
    <source>
        <dbReference type="Pfam" id="PF05504"/>
    </source>
</evidence>
<feature type="domain" description="Spore germination GerAC-like C-terminal" evidence="8">
    <location>
        <begin position="211"/>
        <end position="369"/>
    </location>
</feature>
<evidence type="ECO:0000256" key="6">
    <source>
        <dbReference type="ARBA" id="ARBA00023139"/>
    </source>
</evidence>
<dbReference type="InterPro" id="IPR038501">
    <property type="entry name" value="Spore_GerAC_C_sf"/>
</dbReference>
<evidence type="ECO:0000256" key="7">
    <source>
        <dbReference type="ARBA" id="ARBA00023288"/>
    </source>
</evidence>
<dbReference type="PANTHER" id="PTHR35789:SF1">
    <property type="entry name" value="SPORE GERMINATION PROTEIN B3"/>
    <property type="match status" value="1"/>
</dbReference>
<gene>
    <name evidence="10" type="ORF">KKP3000_001674</name>
</gene>
<comment type="subcellular location">
    <subcellularLocation>
        <location evidence="1">Membrane</location>
        <topology evidence="1">Lipid-anchor</topology>
    </subcellularLocation>
</comment>
<comment type="similarity">
    <text evidence="2">Belongs to the GerABKC lipoprotein family.</text>
</comment>
<keyword evidence="5" id="KW-0472">Membrane</keyword>
<evidence type="ECO:0000256" key="2">
    <source>
        <dbReference type="ARBA" id="ARBA00007886"/>
    </source>
</evidence>
<organism evidence="10 11">
    <name type="scientific">Alicyclobacillus fastidiosus</name>
    <dbReference type="NCBI Taxonomy" id="392011"/>
    <lineage>
        <taxon>Bacteria</taxon>
        <taxon>Bacillati</taxon>
        <taxon>Bacillota</taxon>
        <taxon>Bacilli</taxon>
        <taxon>Bacillales</taxon>
        <taxon>Alicyclobacillaceae</taxon>
        <taxon>Alicyclobacillus</taxon>
    </lineage>
</organism>